<keyword evidence="7" id="KW-0902">Two-component regulatory system</keyword>
<dbReference type="InterPro" id="IPR036097">
    <property type="entry name" value="HisK_dim/P_sf"/>
</dbReference>
<dbReference type="Gene3D" id="1.10.287.560">
    <property type="entry name" value="Histidine kinase CheA-like, homodimeric domain"/>
    <property type="match status" value="1"/>
</dbReference>
<dbReference type="Pfam" id="PF01584">
    <property type="entry name" value="CheW"/>
    <property type="match status" value="1"/>
</dbReference>
<dbReference type="KEGG" id="bgz:XH91_03165"/>
<keyword evidence="6 16" id="KW-0418">Kinase</keyword>
<dbReference type="Proteomes" id="UP000288972">
    <property type="component" value="Chromosome"/>
</dbReference>
<dbReference type="CDD" id="cd16916">
    <property type="entry name" value="HATPase_CheA-like"/>
    <property type="match status" value="1"/>
</dbReference>
<name>A0AAE5WWQ6_9BRAD</name>
<comment type="function">
    <text evidence="8">Involved in the transmission of sensory signals from the chemoreceptors to the flagellar motors. CheA is autophosphorylated; it can transfer its phosphate group to either CheB or CheY.</text>
</comment>
<dbReference type="InterPro" id="IPR001789">
    <property type="entry name" value="Sig_transdc_resp-reg_receiver"/>
</dbReference>
<feature type="domain" description="Response regulatory" evidence="13">
    <location>
        <begin position="818"/>
        <end position="934"/>
    </location>
</feature>
<dbReference type="Gene3D" id="1.20.120.160">
    <property type="entry name" value="HPT domain"/>
    <property type="match status" value="1"/>
</dbReference>
<dbReference type="InterPro" id="IPR005467">
    <property type="entry name" value="His_kinase_dom"/>
</dbReference>
<dbReference type="FunFam" id="3.30.565.10:FF:000016">
    <property type="entry name" value="Chemotaxis protein CheA, putative"/>
    <property type="match status" value="1"/>
</dbReference>
<evidence type="ECO:0000256" key="9">
    <source>
        <dbReference type="PROSITE-ProRule" id="PRU00110"/>
    </source>
</evidence>
<keyword evidence="4 10" id="KW-0597">Phosphoprotein</keyword>
<dbReference type="SUPFAM" id="SSF47226">
    <property type="entry name" value="Histidine-containing phosphotransfer domain, HPT domain"/>
    <property type="match status" value="1"/>
</dbReference>
<dbReference type="AlphaFoldDB" id="A0AAE5WWQ6"/>
<dbReference type="InterPro" id="IPR002545">
    <property type="entry name" value="CheW-lke_dom"/>
</dbReference>
<feature type="domain" description="CheW-like" evidence="14">
    <location>
        <begin position="514"/>
        <end position="652"/>
    </location>
</feature>
<dbReference type="InterPro" id="IPR037006">
    <property type="entry name" value="CheA-like_homodim_sf"/>
</dbReference>
<accession>A0AAE5WWQ6</accession>
<dbReference type="Pfam" id="PF02895">
    <property type="entry name" value="H-kinase_dim"/>
    <property type="match status" value="1"/>
</dbReference>
<evidence type="ECO:0000313" key="17">
    <source>
        <dbReference type="Proteomes" id="UP000288972"/>
    </source>
</evidence>
<dbReference type="SUPFAM" id="SSF47384">
    <property type="entry name" value="Homodimeric domain of signal transducing histidine kinase"/>
    <property type="match status" value="1"/>
</dbReference>
<organism evidence="16 17">
    <name type="scientific">Bradyrhizobium guangzhouense</name>
    <dbReference type="NCBI Taxonomy" id="1325095"/>
    <lineage>
        <taxon>Bacteria</taxon>
        <taxon>Pseudomonadati</taxon>
        <taxon>Pseudomonadota</taxon>
        <taxon>Alphaproteobacteria</taxon>
        <taxon>Hyphomicrobiales</taxon>
        <taxon>Nitrobacteraceae</taxon>
        <taxon>Bradyrhizobium</taxon>
    </lineage>
</organism>
<dbReference type="SUPFAM" id="SSF50341">
    <property type="entry name" value="CheW-like"/>
    <property type="match status" value="2"/>
</dbReference>
<dbReference type="GO" id="GO:0005737">
    <property type="term" value="C:cytoplasm"/>
    <property type="evidence" value="ECO:0007669"/>
    <property type="project" value="InterPro"/>
</dbReference>
<keyword evidence="5" id="KW-0808">Transferase</keyword>
<feature type="domain" description="Histidine kinase" evidence="12">
    <location>
        <begin position="233"/>
        <end position="512"/>
    </location>
</feature>
<dbReference type="InterPro" id="IPR036061">
    <property type="entry name" value="CheW-like_dom_sf"/>
</dbReference>
<protein>
    <recommendedName>
        <fullName evidence="3">Chemotaxis protein CheA</fullName>
        <ecNumber evidence="2">2.7.13.3</ecNumber>
    </recommendedName>
</protein>
<feature type="region of interest" description="Disordered" evidence="11">
    <location>
        <begin position="225"/>
        <end position="257"/>
    </location>
</feature>
<dbReference type="Pfam" id="PF00072">
    <property type="entry name" value="Response_reg"/>
    <property type="match status" value="1"/>
</dbReference>
<proteinExistence type="predicted"/>
<dbReference type="SUPFAM" id="SSF55874">
    <property type="entry name" value="ATPase domain of HSP90 chaperone/DNA topoisomerase II/histidine kinase"/>
    <property type="match status" value="1"/>
</dbReference>
<dbReference type="InterPro" id="IPR011006">
    <property type="entry name" value="CheY-like_superfamily"/>
</dbReference>
<evidence type="ECO:0000256" key="7">
    <source>
        <dbReference type="ARBA" id="ARBA00023012"/>
    </source>
</evidence>
<evidence type="ECO:0000256" key="3">
    <source>
        <dbReference type="ARBA" id="ARBA00021495"/>
    </source>
</evidence>
<dbReference type="GO" id="GO:0006935">
    <property type="term" value="P:chemotaxis"/>
    <property type="evidence" value="ECO:0007669"/>
    <property type="project" value="InterPro"/>
</dbReference>
<evidence type="ECO:0000256" key="4">
    <source>
        <dbReference type="ARBA" id="ARBA00022553"/>
    </source>
</evidence>
<dbReference type="Gene3D" id="2.30.30.40">
    <property type="entry name" value="SH3 Domains"/>
    <property type="match status" value="1"/>
</dbReference>
<dbReference type="InterPro" id="IPR004358">
    <property type="entry name" value="Sig_transdc_His_kin-like_C"/>
</dbReference>
<feature type="compositionally biased region" description="Basic and acidic residues" evidence="11">
    <location>
        <begin position="234"/>
        <end position="252"/>
    </location>
</feature>
<evidence type="ECO:0000259" key="13">
    <source>
        <dbReference type="PROSITE" id="PS50110"/>
    </source>
</evidence>
<evidence type="ECO:0000256" key="1">
    <source>
        <dbReference type="ARBA" id="ARBA00000085"/>
    </source>
</evidence>
<feature type="domain" description="HPt" evidence="15">
    <location>
        <begin position="1"/>
        <end position="100"/>
    </location>
</feature>
<gene>
    <name evidence="16" type="ORF">XH91_03165</name>
</gene>
<dbReference type="InterPro" id="IPR036890">
    <property type="entry name" value="HATPase_C_sf"/>
</dbReference>
<feature type="modified residue" description="Phosphohistidine" evidence="9">
    <location>
        <position position="44"/>
    </location>
</feature>
<evidence type="ECO:0000256" key="6">
    <source>
        <dbReference type="ARBA" id="ARBA00022777"/>
    </source>
</evidence>
<dbReference type="PROSITE" id="PS50851">
    <property type="entry name" value="CHEW"/>
    <property type="match status" value="1"/>
</dbReference>
<dbReference type="SUPFAM" id="SSF52172">
    <property type="entry name" value="CheY-like"/>
    <property type="match status" value="1"/>
</dbReference>
<evidence type="ECO:0000256" key="11">
    <source>
        <dbReference type="SAM" id="MobiDB-lite"/>
    </source>
</evidence>
<comment type="catalytic activity">
    <reaction evidence="1">
        <text>ATP + protein L-histidine = ADP + protein N-phospho-L-histidine.</text>
        <dbReference type="EC" id="2.7.13.3"/>
    </reaction>
</comment>
<dbReference type="PROSITE" id="PS50109">
    <property type="entry name" value="HIS_KIN"/>
    <property type="match status" value="1"/>
</dbReference>
<dbReference type="InterPro" id="IPR008207">
    <property type="entry name" value="Sig_transdc_His_kin_Hpt_dom"/>
</dbReference>
<dbReference type="PRINTS" id="PR00344">
    <property type="entry name" value="BCTRLSENSOR"/>
</dbReference>
<evidence type="ECO:0000256" key="10">
    <source>
        <dbReference type="PROSITE-ProRule" id="PRU00169"/>
    </source>
</evidence>
<dbReference type="Gene3D" id="3.30.565.10">
    <property type="entry name" value="Histidine kinase-like ATPase, C-terminal domain"/>
    <property type="match status" value="1"/>
</dbReference>
<dbReference type="SMART" id="SM01231">
    <property type="entry name" value="H-kinase_dim"/>
    <property type="match status" value="1"/>
</dbReference>
<dbReference type="PROSITE" id="PS50110">
    <property type="entry name" value="RESPONSE_REGULATORY"/>
    <property type="match status" value="1"/>
</dbReference>
<evidence type="ECO:0000259" key="14">
    <source>
        <dbReference type="PROSITE" id="PS50851"/>
    </source>
</evidence>
<dbReference type="InterPro" id="IPR036641">
    <property type="entry name" value="HPT_dom_sf"/>
</dbReference>
<dbReference type="Pfam" id="PF01627">
    <property type="entry name" value="Hpt"/>
    <property type="match status" value="1"/>
</dbReference>
<dbReference type="GO" id="GO:0000155">
    <property type="term" value="F:phosphorelay sensor kinase activity"/>
    <property type="evidence" value="ECO:0007669"/>
    <property type="project" value="InterPro"/>
</dbReference>
<dbReference type="EMBL" id="CP030053">
    <property type="protein sequence ID" value="QAU44451.1"/>
    <property type="molecule type" value="Genomic_DNA"/>
</dbReference>
<dbReference type="SMART" id="SM00073">
    <property type="entry name" value="HPT"/>
    <property type="match status" value="1"/>
</dbReference>
<dbReference type="InterPro" id="IPR003594">
    <property type="entry name" value="HATPase_dom"/>
</dbReference>
<evidence type="ECO:0000256" key="8">
    <source>
        <dbReference type="ARBA" id="ARBA00035100"/>
    </source>
</evidence>
<reference evidence="16 17" key="1">
    <citation type="submission" date="2018-06" db="EMBL/GenBank/DDBJ databases">
        <title>Comparative genomics of rhizobia nodulating Arachis hypogaea in China.</title>
        <authorList>
            <person name="Li Y."/>
        </authorList>
    </citation>
    <scope>NUCLEOTIDE SEQUENCE [LARGE SCALE GENOMIC DNA]</scope>
    <source>
        <strain evidence="16 17">CCBAU 51670</strain>
    </source>
</reference>
<dbReference type="EC" id="2.7.13.3" evidence="2"/>
<dbReference type="Gene3D" id="3.40.50.2300">
    <property type="match status" value="1"/>
</dbReference>
<dbReference type="RefSeq" id="WP_128949233.1">
    <property type="nucleotide sequence ID" value="NZ_CP030053.1"/>
</dbReference>
<evidence type="ECO:0000259" key="12">
    <source>
        <dbReference type="PROSITE" id="PS50109"/>
    </source>
</evidence>
<sequence length="947" mass="100964">MDDLLREFLTETSESLDTVDNQLVKFEQEPNNAKILDNIFRLVHTIKGTCGFLGLPRLEALAHAGETLMGKFRDGMPVTGQAVTVILSSIDRIKEILAGLEATEAEPEGNDRDLIDKLEAMVEQGMAAMSASASPIASGSAQPMPAAGAAAPVAEAPPLVPEAPVAAAPAAAPAKEMTTGSLIDQTLERPLRPGEVSLDELERAFRETAIEAPVPAPVARAEVKAEEPAAEAPAAKDVKAPKEKAAPKKSMADENAGEGASIANQSIRVNVDTLEHLMTMVSELVLTRNQLLEISRRNEDTEFKVPLQRLSNVTAELQEGVMKTRMQPIGNAWQKLPRIVRDLSSELGKQIELEMHGADTELDRQVLDLIKDPLTHMVRNSADHGLETPAERLASGKGEQGTIRLSAYHEGGHIIICIADNGRGLNTEKIKAKALSSGLVSEAELEKMSEAQIHKFIFAPGFSTAAAITSVSGRGVGMDVVRTNIDQIGGTIDIKSVAGEGSSVTIKIPLTLAIVSALIVEAAGDRFAIPQLSVVELVRARANSEHRIERIKDTAVLRLRNKLLPLIHLKKLLKIDDGAASDPENGFIVVTQVGSQTFGIVVDGVFHTEEIVVKPMSTKLRHIDMFSGNTILGDGAVIMIIDPNGIAKALGAAGSSAHDLADDNSGHHIGSGEQTTSLLVFRAGSSQPKAVPLGLVTRLEELPADKIEFSNGRYMVQYREQLMPLVAMDGVTIASQGAQPILVFADDGRSMGLVVDEIIDIVEERLNIEVGGSASGILGSAVIKGQATEVIDVGHFLPMAFADWFTRKEMKPSMHSQSVLLVDDSAFFRNMLAPVLKAAGYRVRTAPTAQEGLAALRAQTFDVVLTDIEMPDMNGFEFAEVIRSDSNLGSMPIIGLSALVSPAAIERGRQAGFHDYVAKFDRPGLIAALKEQTAGAAGASELSRAAA</sequence>
<dbReference type="InterPro" id="IPR004105">
    <property type="entry name" value="CheA-like_dim"/>
</dbReference>
<dbReference type="SMART" id="SM00448">
    <property type="entry name" value="REC"/>
    <property type="match status" value="1"/>
</dbReference>
<dbReference type="CDD" id="cd00088">
    <property type="entry name" value="HPT"/>
    <property type="match status" value="1"/>
</dbReference>
<dbReference type="PANTHER" id="PTHR43395">
    <property type="entry name" value="SENSOR HISTIDINE KINASE CHEA"/>
    <property type="match status" value="1"/>
</dbReference>
<feature type="modified residue" description="4-aspartylphosphate" evidence="10">
    <location>
        <position position="867"/>
    </location>
</feature>
<dbReference type="Pfam" id="PF02518">
    <property type="entry name" value="HATPase_c"/>
    <property type="match status" value="1"/>
</dbReference>
<dbReference type="PROSITE" id="PS50894">
    <property type="entry name" value="HPT"/>
    <property type="match status" value="1"/>
</dbReference>
<dbReference type="PANTHER" id="PTHR43395:SF1">
    <property type="entry name" value="CHEMOTAXIS PROTEIN CHEA"/>
    <property type="match status" value="1"/>
</dbReference>
<dbReference type="CDD" id="cd00731">
    <property type="entry name" value="CheA_reg"/>
    <property type="match status" value="1"/>
</dbReference>
<evidence type="ECO:0000256" key="5">
    <source>
        <dbReference type="ARBA" id="ARBA00022679"/>
    </source>
</evidence>
<dbReference type="SMART" id="SM00260">
    <property type="entry name" value="CheW"/>
    <property type="match status" value="1"/>
</dbReference>
<dbReference type="SMART" id="SM00387">
    <property type="entry name" value="HATPase_c"/>
    <property type="match status" value="1"/>
</dbReference>
<dbReference type="InterPro" id="IPR051315">
    <property type="entry name" value="Bact_Chemotaxis_CheA"/>
</dbReference>
<evidence type="ECO:0000259" key="15">
    <source>
        <dbReference type="PROSITE" id="PS50894"/>
    </source>
</evidence>
<evidence type="ECO:0000313" key="16">
    <source>
        <dbReference type="EMBL" id="QAU44451.1"/>
    </source>
</evidence>
<evidence type="ECO:0000256" key="2">
    <source>
        <dbReference type="ARBA" id="ARBA00012438"/>
    </source>
</evidence>